<dbReference type="Proteomes" id="UP001152484">
    <property type="component" value="Unassembled WGS sequence"/>
</dbReference>
<gene>
    <name evidence="1" type="ORF">CEURO_LOCUS15797</name>
</gene>
<sequence length="99" mass="11381">MTGLLQSQVSFNPNSPTLLLKSCVQQEEKHNDCQEDQDFVPLIGRFRPSHVLLPLDEIDVPLFVTNECKYSFFALILLTHTSTYPLNTHICMHMYVQVT</sequence>
<protein>
    <submittedName>
        <fullName evidence="1">Uncharacterized protein</fullName>
    </submittedName>
</protein>
<evidence type="ECO:0000313" key="1">
    <source>
        <dbReference type="EMBL" id="CAH9102504.1"/>
    </source>
</evidence>
<dbReference type="OrthoDB" id="442087at2759"/>
<reference evidence="1" key="1">
    <citation type="submission" date="2022-07" db="EMBL/GenBank/DDBJ databases">
        <authorList>
            <person name="Macas J."/>
            <person name="Novak P."/>
            <person name="Neumann P."/>
        </authorList>
    </citation>
    <scope>NUCLEOTIDE SEQUENCE</scope>
</reference>
<dbReference type="AlphaFoldDB" id="A0A9P1EFS4"/>
<organism evidence="1 2">
    <name type="scientific">Cuscuta europaea</name>
    <name type="common">European dodder</name>
    <dbReference type="NCBI Taxonomy" id="41803"/>
    <lineage>
        <taxon>Eukaryota</taxon>
        <taxon>Viridiplantae</taxon>
        <taxon>Streptophyta</taxon>
        <taxon>Embryophyta</taxon>
        <taxon>Tracheophyta</taxon>
        <taxon>Spermatophyta</taxon>
        <taxon>Magnoliopsida</taxon>
        <taxon>eudicotyledons</taxon>
        <taxon>Gunneridae</taxon>
        <taxon>Pentapetalae</taxon>
        <taxon>asterids</taxon>
        <taxon>lamiids</taxon>
        <taxon>Solanales</taxon>
        <taxon>Convolvulaceae</taxon>
        <taxon>Cuscuteae</taxon>
        <taxon>Cuscuta</taxon>
        <taxon>Cuscuta subgen. Cuscuta</taxon>
    </lineage>
</organism>
<comment type="caution">
    <text evidence="1">The sequence shown here is derived from an EMBL/GenBank/DDBJ whole genome shotgun (WGS) entry which is preliminary data.</text>
</comment>
<name>A0A9P1EFS4_CUSEU</name>
<keyword evidence="2" id="KW-1185">Reference proteome</keyword>
<dbReference type="EMBL" id="CAMAPE010000041">
    <property type="protein sequence ID" value="CAH9102504.1"/>
    <property type="molecule type" value="Genomic_DNA"/>
</dbReference>
<evidence type="ECO:0000313" key="2">
    <source>
        <dbReference type="Proteomes" id="UP001152484"/>
    </source>
</evidence>
<proteinExistence type="predicted"/>
<accession>A0A9P1EFS4</accession>